<accession>A0A4R7BXB2</accession>
<dbReference type="GO" id="GO:0015888">
    <property type="term" value="P:thiamine transport"/>
    <property type="evidence" value="ECO:0007669"/>
    <property type="project" value="TreeGrafter"/>
</dbReference>
<dbReference type="GO" id="GO:0015846">
    <property type="term" value="P:polyamine transport"/>
    <property type="evidence" value="ECO:0007669"/>
    <property type="project" value="InterPro"/>
</dbReference>
<dbReference type="InterPro" id="IPR006311">
    <property type="entry name" value="TAT_signal"/>
</dbReference>
<dbReference type="GO" id="GO:0030975">
    <property type="term" value="F:thiamine binding"/>
    <property type="evidence" value="ECO:0007669"/>
    <property type="project" value="TreeGrafter"/>
</dbReference>
<dbReference type="SUPFAM" id="SSF53850">
    <property type="entry name" value="Periplasmic binding protein-like II"/>
    <property type="match status" value="1"/>
</dbReference>
<reference evidence="3 4" key="1">
    <citation type="submission" date="2019-03" db="EMBL/GenBank/DDBJ databases">
        <title>Genomic Encyclopedia of Type Strains, Phase IV (KMG-IV): sequencing the most valuable type-strain genomes for metagenomic binning, comparative biology and taxonomic classification.</title>
        <authorList>
            <person name="Goeker M."/>
        </authorList>
    </citation>
    <scope>NUCLEOTIDE SEQUENCE [LARGE SCALE GENOMIC DNA]</scope>
    <source>
        <strain evidence="3 4">DSM 25903</strain>
    </source>
</reference>
<dbReference type="AlphaFoldDB" id="A0A4R7BXB2"/>
<dbReference type="PROSITE" id="PS51318">
    <property type="entry name" value="TAT"/>
    <property type="match status" value="1"/>
</dbReference>
<dbReference type="Gene3D" id="3.40.190.10">
    <property type="entry name" value="Periplasmic binding protein-like II"/>
    <property type="match status" value="2"/>
</dbReference>
<gene>
    <name evidence="3" type="ORF">EV668_3063</name>
</gene>
<proteinExistence type="predicted"/>
<evidence type="ECO:0000256" key="2">
    <source>
        <dbReference type="ARBA" id="ARBA00022764"/>
    </source>
</evidence>
<organism evidence="3 4">
    <name type="scientific">Enterovirga rhinocerotis</name>
    <dbReference type="NCBI Taxonomy" id="1339210"/>
    <lineage>
        <taxon>Bacteria</taxon>
        <taxon>Pseudomonadati</taxon>
        <taxon>Pseudomonadota</taxon>
        <taxon>Alphaproteobacteria</taxon>
        <taxon>Hyphomicrobiales</taxon>
        <taxon>Methylobacteriaceae</taxon>
        <taxon>Enterovirga</taxon>
    </lineage>
</organism>
<dbReference type="InterPro" id="IPR001188">
    <property type="entry name" value="Sperm_putr-bd"/>
</dbReference>
<name>A0A4R7BXB2_9HYPH</name>
<dbReference type="PANTHER" id="PTHR30006">
    <property type="entry name" value="THIAMINE-BINDING PERIPLASMIC PROTEIN-RELATED"/>
    <property type="match status" value="1"/>
</dbReference>
<comment type="caution">
    <text evidence="3">The sequence shown here is derived from an EMBL/GenBank/DDBJ whole genome shotgun (WGS) entry which is preliminary data.</text>
</comment>
<evidence type="ECO:0000313" key="4">
    <source>
        <dbReference type="Proteomes" id="UP000295122"/>
    </source>
</evidence>
<dbReference type="GO" id="GO:0030288">
    <property type="term" value="C:outer membrane-bounded periplasmic space"/>
    <property type="evidence" value="ECO:0007669"/>
    <property type="project" value="TreeGrafter"/>
</dbReference>
<sequence length="350" mass="38378">MMKRRDFLAGSAALTSAPWIIPARASDDRIVMACWGGGTARMWRDAFGKPFTADTKIPVTVAEVPDPSAAIAAAQGRPQHNVIIAASFQGASLARRGLIEEFDASELPNLKHIPEKYWIKNEAGKVLGMPIYFIYYGVAYNTKSSKADDFASWKNLAEPKWKGLLSITRPIFFAPYDLTICSKVMGGNEVNIEPGIPLLQGIARNAVSSYTSMASLQQQLALGEVSAAPFYSSQVQLLRRSGEKGVDIVIPQEGGLVLSYILAIPKNSGSRAAAIRFLNESISPPKQIEAARNAYLPLSNNVELPADLSKDYGMTMDEVRGRNWAPDWYAVAGQIEERMRLVQRIIDEAR</sequence>
<keyword evidence="4" id="KW-1185">Reference proteome</keyword>
<evidence type="ECO:0000313" key="3">
    <source>
        <dbReference type="EMBL" id="TDR90221.1"/>
    </source>
</evidence>
<dbReference type="RefSeq" id="WP_166652482.1">
    <property type="nucleotide sequence ID" value="NZ_SNZR01000013.1"/>
</dbReference>
<evidence type="ECO:0000256" key="1">
    <source>
        <dbReference type="ARBA" id="ARBA00022729"/>
    </source>
</evidence>
<dbReference type="PANTHER" id="PTHR30006:SF2">
    <property type="entry name" value="ABC TRANSPORTER SUBSTRATE-BINDING PROTEIN"/>
    <property type="match status" value="1"/>
</dbReference>
<dbReference type="GO" id="GO:0019808">
    <property type="term" value="F:polyamine binding"/>
    <property type="evidence" value="ECO:0007669"/>
    <property type="project" value="InterPro"/>
</dbReference>
<keyword evidence="2" id="KW-0574">Periplasm</keyword>
<dbReference type="PRINTS" id="PR00909">
    <property type="entry name" value="SPERMDNBNDNG"/>
</dbReference>
<protein>
    <submittedName>
        <fullName evidence="3">Putative spermidine/putrescine transport system substrate-binding protein</fullName>
    </submittedName>
</protein>
<keyword evidence="1" id="KW-0732">Signal</keyword>
<dbReference type="GO" id="GO:0030976">
    <property type="term" value="F:thiamine pyrophosphate binding"/>
    <property type="evidence" value="ECO:0007669"/>
    <property type="project" value="TreeGrafter"/>
</dbReference>
<dbReference type="Pfam" id="PF13416">
    <property type="entry name" value="SBP_bac_8"/>
    <property type="match status" value="1"/>
</dbReference>
<dbReference type="Proteomes" id="UP000295122">
    <property type="component" value="Unassembled WGS sequence"/>
</dbReference>
<dbReference type="InterPro" id="IPR006059">
    <property type="entry name" value="SBP"/>
</dbReference>
<dbReference type="EMBL" id="SNZR01000013">
    <property type="protein sequence ID" value="TDR90221.1"/>
    <property type="molecule type" value="Genomic_DNA"/>
</dbReference>